<accession>A0ABS8ZN03</accession>
<evidence type="ECO:0000313" key="3">
    <source>
        <dbReference type="EMBL" id="MCE7008335.1"/>
    </source>
</evidence>
<keyword evidence="1" id="KW-0560">Oxidoreductase</keyword>
<keyword evidence="4" id="KW-1185">Reference proteome</keyword>
<reference evidence="3 4" key="1">
    <citation type="submission" date="2021-12" db="EMBL/GenBank/DDBJ databases">
        <title>Genome sequence of Kibdelosporangium philippinense ATCC 49844.</title>
        <authorList>
            <person name="Fedorov E.A."/>
            <person name="Omeragic M."/>
            <person name="Shalygina K.F."/>
            <person name="Maclea K.S."/>
        </authorList>
    </citation>
    <scope>NUCLEOTIDE SEQUENCE [LARGE SCALE GENOMIC DNA]</scope>
    <source>
        <strain evidence="3 4">ATCC 49844</strain>
    </source>
</reference>
<dbReference type="Proteomes" id="UP001521150">
    <property type="component" value="Unassembled WGS sequence"/>
</dbReference>
<dbReference type="EMBL" id="JAJVCN010000003">
    <property type="protein sequence ID" value="MCE7008335.1"/>
    <property type="molecule type" value="Genomic_DNA"/>
</dbReference>
<dbReference type="Gene3D" id="3.40.50.720">
    <property type="entry name" value="NAD(P)-binding Rossmann-like Domain"/>
    <property type="match status" value="1"/>
</dbReference>
<dbReference type="SUPFAM" id="SSF51735">
    <property type="entry name" value="NAD(P)-binding Rossmann-fold domains"/>
    <property type="match status" value="1"/>
</dbReference>
<dbReference type="PANTHER" id="PTHR14239">
    <property type="entry name" value="DUDULIN-RELATED"/>
    <property type="match status" value="1"/>
</dbReference>
<dbReference type="InterPro" id="IPR028939">
    <property type="entry name" value="P5C_Rdtase_cat_N"/>
</dbReference>
<evidence type="ECO:0000256" key="1">
    <source>
        <dbReference type="ARBA" id="ARBA00023002"/>
    </source>
</evidence>
<feature type="domain" description="Pyrroline-5-carboxylate reductase catalytic N-terminal" evidence="2">
    <location>
        <begin position="34"/>
        <end position="72"/>
    </location>
</feature>
<organism evidence="3 4">
    <name type="scientific">Kibdelosporangium philippinense</name>
    <dbReference type="NCBI Taxonomy" id="211113"/>
    <lineage>
        <taxon>Bacteria</taxon>
        <taxon>Bacillati</taxon>
        <taxon>Actinomycetota</taxon>
        <taxon>Actinomycetes</taxon>
        <taxon>Pseudonocardiales</taxon>
        <taxon>Pseudonocardiaceae</taxon>
        <taxon>Kibdelosporangium</taxon>
    </lineage>
</organism>
<feature type="domain" description="Pyrroline-5-carboxylate reductase catalytic N-terminal" evidence="2">
    <location>
        <begin position="2"/>
        <end position="33"/>
    </location>
</feature>
<dbReference type="RefSeq" id="WP_233729847.1">
    <property type="nucleotide sequence ID" value="NZ_JAJVCN010000003.1"/>
</dbReference>
<gene>
    <name evidence="3" type="ORF">LWC34_36815</name>
</gene>
<comment type="caution">
    <text evidence="3">The sequence shown here is derived from an EMBL/GenBank/DDBJ whole genome shotgun (WGS) entry which is preliminary data.</text>
</comment>
<dbReference type="PANTHER" id="PTHR14239:SF10">
    <property type="entry name" value="REDUCTASE"/>
    <property type="match status" value="1"/>
</dbReference>
<protein>
    <submittedName>
        <fullName evidence="3">NAD(P)-binding domain-containing protein</fullName>
    </submittedName>
</protein>
<proteinExistence type="predicted"/>
<evidence type="ECO:0000313" key="4">
    <source>
        <dbReference type="Proteomes" id="UP001521150"/>
    </source>
</evidence>
<dbReference type="InterPro" id="IPR036291">
    <property type="entry name" value="NAD(P)-bd_dom_sf"/>
</dbReference>
<dbReference type="Pfam" id="PF03807">
    <property type="entry name" value="F420_oxidored"/>
    <property type="match status" value="2"/>
</dbReference>
<sequence length="178" mass="18639">MRIGILGAGDMAQGLGAHWVKAGHEVKLSHRDESAEAAAFGDVILVAVPAEAVPEVLGATDLAGKVLIDCTNAIIPGEWTVRTSMARRVAELAPEAKVVKAFNLCHESVWKRQYPHKLVPICGDDPSAINLVKRLVADIGCTPAEAGPLSRAEVLEAAAAFVIGLSVAGFDPRAAVDM</sequence>
<evidence type="ECO:0000259" key="2">
    <source>
        <dbReference type="Pfam" id="PF03807"/>
    </source>
</evidence>
<dbReference type="InterPro" id="IPR051267">
    <property type="entry name" value="STEAP_metalloreductase"/>
</dbReference>
<name>A0ABS8ZN03_9PSEU</name>